<evidence type="ECO:0008006" key="2">
    <source>
        <dbReference type="Google" id="ProtNLM"/>
    </source>
</evidence>
<feature type="non-terminal residue" evidence="1">
    <location>
        <position position="1"/>
    </location>
</feature>
<name>X1DDW5_9ZZZZ</name>
<organism evidence="1">
    <name type="scientific">marine sediment metagenome</name>
    <dbReference type="NCBI Taxonomy" id="412755"/>
    <lineage>
        <taxon>unclassified sequences</taxon>
        <taxon>metagenomes</taxon>
        <taxon>ecological metagenomes</taxon>
    </lineage>
</organism>
<sequence length="130" mass="14001">KRRKNLKIIVAIAVALAFILPSSAAFVNVGTIGVTSDSEVTSDIENIVETSTNSDTTGDTIDTEESNTVITTEYDIEVDDDNPDPNWYDATHVKTITEGIANASGGDTVYVYNGTYYECVTITKQLDLVG</sequence>
<dbReference type="EMBL" id="BART01038637">
    <property type="protein sequence ID" value="GAH06500.1"/>
    <property type="molecule type" value="Genomic_DNA"/>
</dbReference>
<dbReference type="Gene3D" id="2.160.20.10">
    <property type="entry name" value="Single-stranded right-handed beta-helix, Pectin lyase-like"/>
    <property type="match status" value="1"/>
</dbReference>
<feature type="non-terminal residue" evidence="1">
    <location>
        <position position="130"/>
    </location>
</feature>
<dbReference type="InterPro" id="IPR011050">
    <property type="entry name" value="Pectin_lyase_fold/virulence"/>
</dbReference>
<protein>
    <recommendedName>
        <fullName evidence="2">DUF1565 domain-containing protein</fullName>
    </recommendedName>
</protein>
<gene>
    <name evidence="1" type="ORF">S01H4_63962</name>
</gene>
<dbReference type="AlphaFoldDB" id="X1DDW5"/>
<accession>X1DDW5</accession>
<comment type="caution">
    <text evidence="1">The sequence shown here is derived from an EMBL/GenBank/DDBJ whole genome shotgun (WGS) entry which is preliminary data.</text>
</comment>
<dbReference type="InterPro" id="IPR012334">
    <property type="entry name" value="Pectin_lyas_fold"/>
</dbReference>
<reference evidence="1" key="1">
    <citation type="journal article" date="2014" name="Front. Microbiol.">
        <title>High frequency of phylogenetically diverse reductive dehalogenase-homologous genes in deep subseafloor sedimentary metagenomes.</title>
        <authorList>
            <person name="Kawai M."/>
            <person name="Futagami T."/>
            <person name="Toyoda A."/>
            <person name="Takaki Y."/>
            <person name="Nishi S."/>
            <person name="Hori S."/>
            <person name="Arai W."/>
            <person name="Tsubouchi T."/>
            <person name="Morono Y."/>
            <person name="Uchiyama I."/>
            <person name="Ito T."/>
            <person name="Fujiyama A."/>
            <person name="Inagaki F."/>
            <person name="Takami H."/>
        </authorList>
    </citation>
    <scope>NUCLEOTIDE SEQUENCE</scope>
    <source>
        <strain evidence="1">Expedition CK06-06</strain>
    </source>
</reference>
<dbReference type="SUPFAM" id="SSF51126">
    <property type="entry name" value="Pectin lyase-like"/>
    <property type="match status" value="1"/>
</dbReference>
<proteinExistence type="predicted"/>
<evidence type="ECO:0000313" key="1">
    <source>
        <dbReference type="EMBL" id="GAH06500.1"/>
    </source>
</evidence>